<evidence type="ECO:0000256" key="1">
    <source>
        <dbReference type="SAM" id="MobiDB-lite"/>
    </source>
</evidence>
<evidence type="ECO:0000313" key="2">
    <source>
        <dbReference type="EMBL" id="KAK0432373.1"/>
    </source>
</evidence>
<protein>
    <submittedName>
        <fullName evidence="2">Uncharacterized protein</fullName>
    </submittedName>
</protein>
<organism evidence="2 3">
    <name type="scientific">Armillaria borealis</name>
    <dbReference type="NCBI Taxonomy" id="47425"/>
    <lineage>
        <taxon>Eukaryota</taxon>
        <taxon>Fungi</taxon>
        <taxon>Dikarya</taxon>
        <taxon>Basidiomycota</taxon>
        <taxon>Agaricomycotina</taxon>
        <taxon>Agaricomycetes</taxon>
        <taxon>Agaricomycetidae</taxon>
        <taxon>Agaricales</taxon>
        <taxon>Marasmiineae</taxon>
        <taxon>Physalacriaceae</taxon>
        <taxon>Armillaria</taxon>
    </lineage>
</organism>
<dbReference type="AlphaFoldDB" id="A0AA39J0T4"/>
<dbReference type="EMBL" id="JAUEPT010000095">
    <property type="protein sequence ID" value="KAK0432373.1"/>
    <property type="molecule type" value="Genomic_DNA"/>
</dbReference>
<comment type="caution">
    <text evidence="2">The sequence shown here is derived from an EMBL/GenBank/DDBJ whole genome shotgun (WGS) entry which is preliminary data.</text>
</comment>
<dbReference type="Proteomes" id="UP001175226">
    <property type="component" value="Unassembled WGS sequence"/>
</dbReference>
<feature type="region of interest" description="Disordered" evidence="1">
    <location>
        <begin position="116"/>
        <end position="136"/>
    </location>
</feature>
<accession>A0AA39J0T4</accession>
<name>A0AA39J0T4_9AGAR</name>
<proteinExistence type="predicted"/>
<evidence type="ECO:0000313" key="3">
    <source>
        <dbReference type="Proteomes" id="UP001175226"/>
    </source>
</evidence>
<reference evidence="2" key="1">
    <citation type="submission" date="2023-06" db="EMBL/GenBank/DDBJ databases">
        <authorList>
            <consortium name="Lawrence Berkeley National Laboratory"/>
            <person name="Ahrendt S."/>
            <person name="Sahu N."/>
            <person name="Indic B."/>
            <person name="Wong-Bajracharya J."/>
            <person name="Merenyi Z."/>
            <person name="Ke H.-M."/>
            <person name="Monk M."/>
            <person name="Kocsube S."/>
            <person name="Drula E."/>
            <person name="Lipzen A."/>
            <person name="Balint B."/>
            <person name="Henrissat B."/>
            <person name="Andreopoulos B."/>
            <person name="Martin F.M."/>
            <person name="Harder C.B."/>
            <person name="Rigling D."/>
            <person name="Ford K.L."/>
            <person name="Foster G.D."/>
            <person name="Pangilinan J."/>
            <person name="Papanicolaou A."/>
            <person name="Barry K."/>
            <person name="LaButti K."/>
            <person name="Viragh M."/>
            <person name="Koriabine M."/>
            <person name="Yan M."/>
            <person name="Riley R."/>
            <person name="Champramary S."/>
            <person name="Plett K.L."/>
            <person name="Tsai I.J."/>
            <person name="Slot J."/>
            <person name="Sipos G."/>
            <person name="Plett J."/>
            <person name="Nagy L.G."/>
            <person name="Grigoriev I.V."/>
        </authorList>
    </citation>
    <scope>NUCLEOTIDE SEQUENCE</scope>
    <source>
        <strain evidence="2">FPL87.14</strain>
    </source>
</reference>
<sequence length="398" mass="45666">MYELFNPEEKSQSPDSCFLHIFQSPRIVYFPDTVSQVFDIPSYFWYLLHVNKNLMRLLWFLHATSCVKNLYIYASEFRIPVHPDDNLTHVLGKNTESFSRIDVASVQWNITTSASSAGKPSLRELPQSLPKESEKQKSQSYFHPIKQTSFYLVVGIRLSFFLLLSNHSLICETFHCLLHSIMNKGLLPEPHELRELMEDYKCSNDYCAPVNCIPHGFALVWITDDLRYDTTWRPFERPDYYEEQQAKAQTREHGLEWGRPYAKSQTVISSTGRILPQCQQGDSEENSAARVWDDLDVEYVADSIGERFFTTFTGSIDLRSETVVKSPPGFAGCVKTKTSPTWSISWSWGKHRVVVLTVKDLSITQYLGHRAAKEGQEVSKSVGDPMEINTATLFEFIA</sequence>
<gene>
    <name evidence="2" type="ORF">EV421DRAFT_1742343</name>
</gene>
<keyword evidence="3" id="KW-1185">Reference proteome</keyword>